<dbReference type="PANTHER" id="PTHR48462:SF1">
    <property type="entry name" value="PROTEIN, PUTATIVE-RELATED"/>
    <property type="match status" value="1"/>
</dbReference>
<feature type="non-terminal residue" evidence="1">
    <location>
        <position position="1"/>
    </location>
</feature>
<keyword evidence="2" id="KW-1185">Reference proteome</keyword>
<accession>A0A392R2B6</accession>
<evidence type="ECO:0000313" key="2">
    <source>
        <dbReference type="Proteomes" id="UP000265520"/>
    </source>
</evidence>
<comment type="caution">
    <text evidence="1">The sequence shown here is derived from an EMBL/GenBank/DDBJ whole genome shotgun (WGS) entry which is preliminary data.</text>
</comment>
<protein>
    <submittedName>
        <fullName evidence="1">Auxilin-like protein</fullName>
    </submittedName>
</protein>
<dbReference type="PANTHER" id="PTHR48462">
    <property type="entry name" value="PROTEIN, PUTATIVE-RELATED"/>
    <property type="match status" value="1"/>
</dbReference>
<sequence length="82" mass="9148">DMEVDFVMTKRQKIVFGCLKAANAQDFLLAITIDRLGQPISPVEYCTILRCCLMILLIPKDDVCPACLKACLDTFVEHANSL</sequence>
<evidence type="ECO:0000313" key="1">
    <source>
        <dbReference type="EMBL" id="MCI30718.1"/>
    </source>
</evidence>
<dbReference type="Proteomes" id="UP000265520">
    <property type="component" value="Unassembled WGS sequence"/>
</dbReference>
<organism evidence="1 2">
    <name type="scientific">Trifolium medium</name>
    <dbReference type="NCBI Taxonomy" id="97028"/>
    <lineage>
        <taxon>Eukaryota</taxon>
        <taxon>Viridiplantae</taxon>
        <taxon>Streptophyta</taxon>
        <taxon>Embryophyta</taxon>
        <taxon>Tracheophyta</taxon>
        <taxon>Spermatophyta</taxon>
        <taxon>Magnoliopsida</taxon>
        <taxon>eudicotyledons</taxon>
        <taxon>Gunneridae</taxon>
        <taxon>Pentapetalae</taxon>
        <taxon>rosids</taxon>
        <taxon>fabids</taxon>
        <taxon>Fabales</taxon>
        <taxon>Fabaceae</taxon>
        <taxon>Papilionoideae</taxon>
        <taxon>50 kb inversion clade</taxon>
        <taxon>NPAAA clade</taxon>
        <taxon>Hologalegina</taxon>
        <taxon>IRL clade</taxon>
        <taxon>Trifolieae</taxon>
        <taxon>Trifolium</taxon>
    </lineage>
</organism>
<proteinExistence type="predicted"/>
<name>A0A392R2B6_9FABA</name>
<dbReference type="AlphaFoldDB" id="A0A392R2B6"/>
<reference evidence="1 2" key="1">
    <citation type="journal article" date="2018" name="Front. Plant Sci.">
        <title>Red Clover (Trifolium pratense) and Zigzag Clover (T. medium) - A Picture of Genomic Similarities and Differences.</title>
        <authorList>
            <person name="Dluhosova J."/>
            <person name="Istvanek J."/>
            <person name="Nedelnik J."/>
            <person name="Repkova J."/>
        </authorList>
    </citation>
    <scope>NUCLEOTIDE SEQUENCE [LARGE SCALE GENOMIC DNA]</scope>
    <source>
        <strain evidence="2">cv. 10/8</strain>
        <tissue evidence="1">Leaf</tissue>
    </source>
</reference>
<dbReference type="EMBL" id="LXQA010181670">
    <property type="protein sequence ID" value="MCI30718.1"/>
    <property type="molecule type" value="Genomic_DNA"/>
</dbReference>